<feature type="region of interest" description="Disordered" evidence="4">
    <location>
        <begin position="452"/>
        <end position="579"/>
    </location>
</feature>
<dbReference type="PANTHER" id="PTHR15574">
    <property type="entry name" value="WD REPEAT DOMAIN-CONTAINING FAMILY"/>
    <property type="match status" value="1"/>
</dbReference>
<keyword evidence="2" id="KW-0677">Repeat</keyword>
<evidence type="ECO:0000256" key="2">
    <source>
        <dbReference type="ARBA" id="ARBA00022737"/>
    </source>
</evidence>
<evidence type="ECO:0000256" key="1">
    <source>
        <dbReference type="ARBA" id="ARBA00022574"/>
    </source>
</evidence>
<feature type="compositionally biased region" description="Low complexity" evidence="4">
    <location>
        <begin position="471"/>
        <end position="480"/>
    </location>
</feature>
<feature type="region of interest" description="Disordered" evidence="4">
    <location>
        <begin position="151"/>
        <end position="170"/>
    </location>
</feature>
<dbReference type="InterPro" id="IPR015943">
    <property type="entry name" value="WD40/YVTN_repeat-like_dom_sf"/>
</dbReference>
<accession>A0A4Q0A1L3</accession>
<feature type="compositionally biased region" description="Acidic residues" evidence="4">
    <location>
        <begin position="1163"/>
        <end position="1184"/>
    </location>
</feature>
<evidence type="ECO:0008006" key="7">
    <source>
        <dbReference type="Google" id="ProtNLM"/>
    </source>
</evidence>
<dbReference type="GO" id="GO:0005737">
    <property type="term" value="C:cytoplasm"/>
    <property type="evidence" value="ECO:0007669"/>
    <property type="project" value="TreeGrafter"/>
</dbReference>
<feature type="region of interest" description="Disordered" evidence="4">
    <location>
        <begin position="1363"/>
        <end position="1387"/>
    </location>
</feature>
<feature type="region of interest" description="Disordered" evidence="4">
    <location>
        <begin position="1151"/>
        <end position="1188"/>
    </location>
</feature>
<protein>
    <recommendedName>
        <fullName evidence="7">WD40-repeat-containing domain protein</fullName>
    </recommendedName>
</protein>
<feature type="region of interest" description="Disordered" evidence="4">
    <location>
        <begin position="366"/>
        <end position="440"/>
    </location>
</feature>
<feature type="compositionally biased region" description="Low complexity" evidence="4">
    <location>
        <begin position="554"/>
        <end position="579"/>
    </location>
</feature>
<dbReference type="PANTHER" id="PTHR15574:SF40">
    <property type="entry name" value="WD AND TETRATRICOPEPTIDE REPEATS PROTEIN 1"/>
    <property type="match status" value="1"/>
</dbReference>
<feature type="compositionally biased region" description="Low complexity" evidence="4">
    <location>
        <begin position="872"/>
        <end position="901"/>
    </location>
</feature>
<feature type="compositionally biased region" description="Polar residues" evidence="4">
    <location>
        <begin position="151"/>
        <end position="163"/>
    </location>
</feature>
<feature type="region of interest" description="Disordered" evidence="4">
    <location>
        <begin position="925"/>
        <end position="951"/>
    </location>
</feature>
<feature type="compositionally biased region" description="Low complexity" evidence="4">
    <location>
        <begin position="396"/>
        <end position="410"/>
    </location>
</feature>
<dbReference type="SUPFAM" id="SSF50978">
    <property type="entry name" value="WD40 repeat-like"/>
    <property type="match status" value="1"/>
</dbReference>
<feature type="region of interest" description="Disordered" evidence="4">
    <location>
        <begin position="866"/>
        <end position="907"/>
    </location>
</feature>
<dbReference type="GO" id="GO:0045717">
    <property type="term" value="P:negative regulation of fatty acid biosynthetic process"/>
    <property type="evidence" value="ECO:0007669"/>
    <property type="project" value="TreeGrafter"/>
</dbReference>
<feature type="region of interest" description="Disordered" evidence="4">
    <location>
        <begin position="1435"/>
        <end position="1466"/>
    </location>
</feature>
<dbReference type="InterPro" id="IPR045151">
    <property type="entry name" value="DCAF8"/>
</dbReference>
<dbReference type="SMART" id="SM00320">
    <property type="entry name" value="WD40"/>
    <property type="match status" value="5"/>
</dbReference>
<sequence>MASSAVAQRLTQRGIRPTPPTAFTNAVYEDANTIRQLHITHVLGGPNGSGRESGGGHTGCVNTLAWSSTGQLLLSGSDDTTLGLWRSDRDYELVARYPTRHQANIFSARFMPCTGDSVVVSASLDGQILVHDLHRDITSFEFPPGLSSTTAALGRSTHSAPTPSQSPPFNLRQVYTCHGDPVKRIVCEDDNPFVFLSCGEDGRIRQFDLRERVHHHPAPAITNTSPGHRPPWSRSDRADPCSRWLVDFHDYGIHLTTLALNQHNKNYLASGGANYPCAFLHDRRMLPVLVNSPTSSLSSSASSSLSSSDLLPPQSIMRFIPPQIDVSARAIFPTAVTFSRTNPHELLGSWSHECVYLFDIRSTNSGSAGGNHSDRASTTMDTTTVPQRAKRRDHQSPALSATSAAGGPAARRPKRLAVGSVSVSGSTDETVPTLAHRRIHPQARYQELVGLRGQSAPPESPGHSLNEPAAPTTTTPLSQPSRPPPGGGFRFSFLLQGRGRSASSPGRPAELGGGSGTLSGSPASGSEGHPHPVDRRISGMTVLSPLSGRPRSATTTTTTPYVTDTTAGRNSSSSDSVHSSPLAEASQAIEACLLQAALAAFQGHADDAYLRIADLINHSRSSNSTPNTHGPPIVDRSTGVGENAQSNSRSELGGGEMRGGGEEGGNRPSAPPIPLYRRWLMTKETFYQLLKVLFLLREVHRQTQASIQLVVPTPAGATPTMAGTAARIREIFSRDEDVVSAADYQQFGNVVNRLDNIIDTLAQADMAQRRIIFNPNYVSVAGLSSSRIDWTDEGGPSSSPNSDSSVHHPMIALVRSVAYSYRAWWHLLEPTGEDGDATISAYQRRSSCTQDIDRARKAVQLPIRQCLPPLQDGGSDSLSGSAAGSSGLPHSGSTRNSNRSGSGSGRGCQWKDGIDALWSEFECTQNRSSSRASPASERESSERETTMESIRQGAWPVHPGYWGLSADTFATYALLLQNPLGERASHSPSTGSGPGSHGDTDGNRALPWHPELGSMLLRIIDQNSPLAWVLQLALTFPALALYLGNVPVPKPTVPADGDGETSSHRVLPRRSGSVYSEPTSTVQAQNNTHQSSTNVSDQWITEYENHSLDDADMEDMAMDVDDTNDDRIRPYHRHRESPTFADIELAGLSEERYDSGISYPADDYVESDEDEPNSETDDDDVDSEDAFRDCRWGTRGPRSTTFKREAAVDMAQPIQKYFGHVNALTTKDVGFFGPHDEYVMSGSDDGNLFLWTKRTGRLAQLIQGDGEVVNVAVGHPTLPYLAVSGIDDTIKIMAPYQRHDCPYYAWYGKGGLETARQGGASEGENVRVGDGAAVTSTNMHTNGTPAPIFTIMRNGRVVDQSNSRYAATGGGGGGDPSQRTEPIPPEFPYFSPSLLGREGEIILRNRVQQIRELSQAVWSDGLLFNLVGHSSDSSGSSALELGTYSGTPSESELTSGSSSDSVDGGALPETIAAVHDLYADLGFGSTSHSQGSDHAGDNL</sequence>
<dbReference type="PROSITE" id="PS50294">
    <property type="entry name" value="WD_REPEATS_REGION"/>
    <property type="match status" value="1"/>
</dbReference>
<feature type="compositionally biased region" description="Polar residues" evidence="4">
    <location>
        <begin position="376"/>
        <end position="386"/>
    </location>
</feature>
<name>A0A4Q0A1L3_9FUNG</name>
<keyword evidence="1 3" id="KW-0853">WD repeat</keyword>
<organism evidence="5 6">
    <name type="scientific">Dimargaris cristalligena</name>
    <dbReference type="NCBI Taxonomy" id="215637"/>
    <lineage>
        <taxon>Eukaryota</taxon>
        <taxon>Fungi</taxon>
        <taxon>Fungi incertae sedis</taxon>
        <taxon>Zoopagomycota</taxon>
        <taxon>Kickxellomycotina</taxon>
        <taxon>Dimargaritomycetes</taxon>
        <taxon>Dimargaritales</taxon>
        <taxon>Dimargaritaceae</taxon>
        <taxon>Dimargaris</taxon>
    </lineage>
</organism>
<feature type="region of interest" description="Disordered" evidence="4">
    <location>
        <begin position="1053"/>
        <end position="1096"/>
    </location>
</feature>
<evidence type="ECO:0000256" key="3">
    <source>
        <dbReference type="PROSITE-ProRule" id="PRU00221"/>
    </source>
</evidence>
<reference evidence="6" key="1">
    <citation type="journal article" date="2018" name="Nat. Microbiol.">
        <title>Leveraging single-cell genomics to expand the fungal tree of life.</title>
        <authorList>
            <person name="Ahrendt S.R."/>
            <person name="Quandt C.A."/>
            <person name="Ciobanu D."/>
            <person name="Clum A."/>
            <person name="Salamov A."/>
            <person name="Andreopoulos B."/>
            <person name="Cheng J.F."/>
            <person name="Woyke T."/>
            <person name="Pelin A."/>
            <person name="Henrissat B."/>
            <person name="Reynolds N.K."/>
            <person name="Benny G.L."/>
            <person name="Smith M.E."/>
            <person name="James T.Y."/>
            <person name="Grigoriev I.V."/>
        </authorList>
    </citation>
    <scope>NUCLEOTIDE SEQUENCE [LARGE SCALE GENOMIC DNA]</scope>
    <source>
        <strain evidence="6">RSA 468</strain>
    </source>
</reference>
<feature type="repeat" description="WD" evidence="3">
    <location>
        <begin position="1232"/>
        <end position="1261"/>
    </location>
</feature>
<feature type="compositionally biased region" description="Basic and acidic residues" evidence="4">
    <location>
        <begin position="936"/>
        <end position="946"/>
    </location>
</feature>
<dbReference type="EMBL" id="ML002253">
    <property type="protein sequence ID" value="RKP39668.1"/>
    <property type="molecule type" value="Genomic_DNA"/>
</dbReference>
<feature type="compositionally biased region" description="Low complexity" evidence="4">
    <location>
        <begin position="1445"/>
        <end position="1465"/>
    </location>
</feature>
<feature type="compositionally biased region" description="Basic and acidic residues" evidence="4">
    <location>
        <begin position="528"/>
        <end position="537"/>
    </location>
</feature>
<evidence type="ECO:0000313" key="6">
    <source>
        <dbReference type="Proteomes" id="UP000268162"/>
    </source>
</evidence>
<dbReference type="InterPro" id="IPR036322">
    <property type="entry name" value="WD40_repeat_dom_sf"/>
</dbReference>
<keyword evidence="6" id="KW-1185">Reference proteome</keyword>
<proteinExistence type="predicted"/>
<feature type="compositionally biased region" description="Polar residues" evidence="4">
    <location>
        <begin position="421"/>
        <end position="430"/>
    </location>
</feature>
<feature type="region of interest" description="Disordered" evidence="4">
    <location>
        <begin position="620"/>
        <end position="671"/>
    </location>
</feature>
<feature type="repeat" description="WD" evidence="3">
    <location>
        <begin position="54"/>
        <end position="85"/>
    </location>
</feature>
<dbReference type="Proteomes" id="UP000268162">
    <property type="component" value="Unassembled WGS sequence"/>
</dbReference>
<evidence type="ECO:0000313" key="5">
    <source>
        <dbReference type="EMBL" id="RKP39668.1"/>
    </source>
</evidence>
<dbReference type="Gene3D" id="2.130.10.10">
    <property type="entry name" value="YVTN repeat-like/Quinoprotein amine dehydrogenase"/>
    <property type="match status" value="3"/>
</dbReference>
<evidence type="ECO:0000256" key="4">
    <source>
        <dbReference type="SAM" id="MobiDB-lite"/>
    </source>
</evidence>
<feature type="compositionally biased region" description="Polar residues" evidence="4">
    <location>
        <begin position="1073"/>
        <end position="1096"/>
    </location>
</feature>
<dbReference type="PROSITE" id="PS50082">
    <property type="entry name" value="WD_REPEATS_2"/>
    <property type="match status" value="2"/>
</dbReference>
<gene>
    <name evidence="5" type="ORF">BJ085DRAFT_37250</name>
</gene>
<dbReference type="InterPro" id="IPR001680">
    <property type="entry name" value="WD40_rpt"/>
</dbReference>
<dbReference type="GO" id="GO:0080008">
    <property type="term" value="C:Cul4-RING E3 ubiquitin ligase complex"/>
    <property type="evidence" value="ECO:0007669"/>
    <property type="project" value="TreeGrafter"/>
</dbReference>
<dbReference type="Pfam" id="PF00400">
    <property type="entry name" value="WD40"/>
    <property type="match status" value="3"/>
</dbReference>
<dbReference type="STRING" id="215637.A0A4Q0A1L3"/>
<feature type="region of interest" description="Disordered" evidence="4">
    <location>
        <begin position="983"/>
        <end position="1006"/>
    </location>
</feature>